<evidence type="ECO:0000256" key="1">
    <source>
        <dbReference type="ARBA" id="ARBA00001231"/>
    </source>
</evidence>
<keyword evidence="4 5" id="KW-0326">Glycosidase</keyword>
<dbReference type="InterPro" id="IPR029018">
    <property type="entry name" value="Hex-like_dom2"/>
</dbReference>
<dbReference type="PRINTS" id="PR00738">
    <property type="entry name" value="GLHYDRLASE20"/>
</dbReference>
<reference evidence="8 9" key="1">
    <citation type="journal article" date="2025" name="Microbiol. Resour. Announc.">
        <title>Draft genome sequences for Neonectria magnoliae and Neonectria punicea, canker pathogens of Liriodendron tulipifera and Acer saccharum in West Virginia.</title>
        <authorList>
            <person name="Petronek H.M."/>
            <person name="Kasson M.T."/>
            <person name="Metheny A.M."/>
            <person name="Stauder C.M."/>
            <person name="Lovett B."/>
            <person name="Lynch S.C."/>
            <person name="Garnas J.R."/>
            <person name="Kasson L.R."/>
            <person name="Stajich J.E."/>
        </authorList>
    </citation>
    <scope>NUCLEOTIDE SEQUENCE [LARGE SCALE GENOMIC DNA]</scope>
    <source>
        <strain evidence="8 9">NRRL 64651</strain>
    </source>
</reference>
<dbReference type="EMBL" id="JAZAVK010000008">
    <property type="protein sequence ID" value="KAK7431884.1"/>
    <property type="molecule type" value="Genomic_DNA"/>
</dbReference>
<comment type="similarity">
    <text evidence="2 5">Belongs to the glycosyl hydrolase 20 family.</text>
</comment>
<keyword evidence="9" id="KW-1185">Reference proteome</keyword>
<dbReference type="SUPFAM" id="SSF51445">
    <property type="entry name" value="(Trans)glycosidases"/>
    <property type="match status" value="1"/>
</dbReference>
<dbReference type="Proteomes" id="UP001498421">
    <property type="component" value="Unassembled WGS sequence"/>
</dbReference>
<dbReference type="InterPro" id="IPR015882">
    <property type="entry name" value="HEX_bac_N"/>
</dbReference>
<accession>A0ABR1IFW1</accession>
<dbReference type="InterPro" id="IPR015883">
    <property type="entry name" value="Glyco_hydro_20_cat"/>
</dbReference>
<feature type="domain" description="Beta-hexosaminidase bacterial type N-terminal" evidence="7">
    <location>
        <begin position="28"/>
        <end position="94"/>
    </location>
</feature>
<dbReference type="PANTHER" id="PTHR22600">
    <property type="entry name" value="BETA-HEXOSAMINIDASE"/>
    <property type="match status" value="1"/>
</dbReference>
<dbReference type="Gene3D" id="3.20.20.80">
    <property type="entry name" value="Glycosidases"/>
    <property type="match status" value="1"/>
</dbReference>
<evidence type="ECO:0000256" key="5">
    <source>
        <dbReference type="PIRNR" id="PIRNR001093"/>
    </source>
</evidence>
<dbReference type="Pfam" id="PF02838">
    <property type="entry name" value="Glyco_hydro_20b"/>
    <property type="match status" value="1"/>
</dbReference>
<dbReference type="PIRSF" id="PIRSF001093">
    <property type="entry name" value="B-hxosamndse_ab_euk"/>
    <property type="match status" value="1"/>
</dbReference>
<dbReference type="SUPFAM" id="SSF55545">
    <property type="entry name" value="beta-N-acetylhexosaminidase-like domain"/>
    <property type="match status" value="1"/>
</dbReference>
<dbReference type="PANTHER" id="PTHR22600:SF57">
    <property type="entry name" value="BETA-N-ACETYLHEXOSAMINIDASE"/>
    <property type="match status" value="1"/>
</dbReference>
<comment type="caution">
    <text evidence="8">The sequence shown here is derived from an EMBL/GenBank/DDBJ whole genome shotgun (WGS) entry which is preliminary data.</text>
</comment>
<evidence type="ECO:0000259" key="6">
    <source>
        <dbReference type="Pfam" id="PF00728"/>
    </source>
</evidence>
<dbReference type="Pfam" id="PF00728">
    <property type="entry name" value="Glyco_hydro_20"/>
    <property type="match status" value="1"/>
</dbReference>
<dbReference type="InterPro" id="IPR017853">
    <property type="entry name" value="GH"/>
</dbReference>
<organism evidence="8 9">
    <name type="scientific">Neonectria magnoliae</name>
    <dbReference type="NCBI Taxonomy" id="2732573"/>
    <lineage>
        <taxon>Eukaryota</taxon>
        <taxon>Fungi</taxon>
        <taxon>Dikarya</taxon>
        <taxon>Ascomycota</taxon>
        <taxon>Pezizomycotina</taxon>
        <taxon>Sordariomycetes</taxon>
        <taxon>Hypocreomycetidae</taxon>
        <taxon>Hypocreales</taxon>
        <taxon>Nectriaceae</taxon>
        <taxon>Neonectria</taxon>
    </lineage>
</organism>
<name>A0ABR1IFW1_9HYPO</name>
<evidence type="ECO:0000256" key="3">
    <source>
        <dbReference type="ARBA" id="ARBA00022801"/>
    </source>
</evidence>
<feature type="domain" description="Glycoside hydrolase family 20 catalytic" evidence="6">
    <location>
        <begin position="97"/>
        <end position="441"/>
    </location>
</feature>
<gene>
    <name evidence="8" type="ORF">QQZ08_001503</name>
</gene>
<evidence type="ECO:0000259" key="7">
    <source>
        <dbReference type="Pfam" id="PF02838"/>
    </source>
</evidence>
<comment type="catalytic activity">
    <reaction evidence="1 5">
        <text>Hydrolysis of terminal non-reducing N-acetyl-D-hexosamine residues in N-acetyl-beta-D-hexosaminides.</text>
        <dbReference type="EC" id="3.2.1.52"/>
    </reaction>
</comment>
<keyword evidence="3 5" id="KW-0378">Hydrolase</keyword>
<evidence type="ECO:0000313" key="8">
    <source>
        <dbReference type="EMBL" id="KAK7431884.1"/>
    </source>
</evidence>
<sequence>MIPQPKSVVKRDRVIQITKREPASFIDLSLPREGYTLDVGSSEDGVVRVTGGSSEGIFYGMQTFKQLLPPTVLRLSGGVSEGPWEVPVQRISDAPRFAWRGVMLDVARHFMPLPDLLRFIDLAAFHKLNILHLHLTDDQGWRLPVDKWPRLAEVACWRKRTMLGAVKHDKYEERPHGGFYSKEDLQEVVAFAAKRHITVVPEIDMPGHMQAAIAAYPELGNGARVDVMEAWGISTHVLNMSDKTLGFCRDVLDAAHDIFPGQYIGIGGDECPHDEWKASPDVQAKMKHLGLPDESSLHGWFVGQMADHLRSLGRRAYGWDEILAGGERTPADVLIAAWRGVEPTKIAAQRGFEVVACPDVAAYLDFRQSEEEDEPTPVGTVLTVDDVYAFEPVPAGLTDAEKTKVIGAQANVWTEHMESARRVDYMAYPRLCAFAEVAWGKPPDDSSVENFSARLKSHVARLDALRVNYRPLSGPRPWDARPDALGKPKTMETRIAKQAKFISDLKPQVTDDGEGKDAVS</sequence>
<protein>
    <recommendedName>
        <fullName evidence="5">Beta-hexosaminidase</fullName>
        <ecNumber evidence="5">3.2.1.52</ecNumber>
    </recommendedName>
</protein>
<dbReference type="CDD" id="cd06563">
    <property type="entry name" value="GH20_chitobiase-like"/>
    <property type="match status" value="1"/>
</dbReference>
<evidence type="ECO:0000313" key="9">
    <source>
        <dbReference type="Proteomes" id="UP001498421"/>
    </source>
</evidence>
<proteinExistence type="inferred from homology"/>
<dbReference type="InterPro" id="IPR025705">
    <property type="entry name" value="Beta_hexosaminidase_sua/sub"/>
</dbReference>
<evidence type="ECO:0000256" key="2">
    <source>
        <dbReference type="ARBA" id="ARBA00006285"/>
    </source>
</evidence>
<dbReference type="Gene3D" id="3.30.379.10">
    <property type="entry name" value="Chitobiase/beta-hexosaminidase domain 2-like"/>
    <property type="match status" value="1"/>
</dbReference>
<dbReference type="EC" id="3.2.1.52" evidence="5"/>
<evidence type="ECO:0000256" key="4">
    <source>
        <dbReference type="ARBA" id="ARBA00023295"/>
    </source>
</evidence>